<dbReference type="Proteomes" id="UP000002866">
    <property type="component" value="Chromosome 2"/>
</dbReference>
<proteinExistence type="predicted"/>
<dbReference type="EMBL" id="HE806317">
    <property type="protein sequence ID" value="CCH59391.1"/>
    <property type="molecule type" value="Genomic_DNA"/>
</dbReference>
<accession>I2GZ39</accession>
<evidence type="ECO:0000256" key="1">
    <source>
        <dbReference type="SAM" id="Phobius"/>
    </source>
</evidence>
<organism evidence="2 3">
    <name type="scientific">Henningerozyma blattae (strain ATCC 34711 / CBS 6284 / DSM 70876 / NBRC 10599 / NRRL Y-10934 / UCD 77-7)</name>
    <name type="common">Yeast</name>
    <name type="synonym">Tetrapisispora blattae</name>
    <dbReference type="NCBI Taxonomy" id="1071380"/>
    <lineage>
        <taxon>Eukaryota</taxon>
        <taxon>Fungi</taxon>
        <taxon>Dikarya</taxon>
        <taxon>Ascomycota</taxon>
        <taxon>Saccharomycotina</taxon>
        <taxon>Saccharomycetes</taxon>
        <taxon>Saccharomycetales</taxon>
        <taxon>Saccharomycetaceae</taxon>
        <taxon>Henningerozyma</taxon>
    </lineage>
</organism>
<keyword evidence="1" id="KW-0472">Membrane</keyword>
<dbReference type="KEGG" id="tbl:TBLA_0B05640"/>
<dbReference type="GeneID" id="14494427"/>
<keyword evidence="3" id="KW-1185">Reference proteome</keyword>
<keyword evidence="1" id="KW-1133">Transmembrane helix</keyword>
<name>I2GZ39_HENB6</name>
<protein>
    <submittedName>
        <fullName evidence="2">Uncharacterized protein</fullName>
    </submittedName>
</protein>
<dbReference type="AlphaFoldDB" id="I2GZ39"/>
<dbReference type="RefSeq" id="XP_004178910.1">
    <property type="nucleotide sequence ID" value="XM_004178862.1"/>
</dbReference>
<evidence type="ECO:0000313" key="3">
    <source>
        <dbReference type="Proteomes" id="UP000002866"/>
    </source>
</evidence>
<reference evidence="2 3" key="1">
    <citation type="journal article" date="2011" name="Proc. Natl. Acad. Sci. U.S.A.">
        <title>Evolutionary erosion of yeast sex chromosomes by mating-type switching accidents.</title>
        <authorList>
            <person name="Gordon J.L."/>
            <person name="Armisen D."/>
            <person name="Proux-Wera E."/>
            <person name="Oheigeartaigh S.S."/>
            <person name="Byrne K.P."/>
            <person name="Wolfe K.H."/>
        </authorList>
    </citation>
    <scope>NUCLEOTIDE SEQUENCE [LARGE SCALE GENOMIC DNA]</scope>
    <source>
        <strain evidence="3">ATCC 34711 / CBS 6284 / DSM 70876 / NBRC 10599 / NRRL Y-10934 / UCD 77-7</strain>
    </source>
</reference>
<dbReference type="HOGENOM" id="CLU_727965_0_0_1"/>
<dbReference type="InParanoid" id="I2GZ39"/>
<gene>
    <name evidence="2" type="primary">TBLA0B05640</name>
    <name evidence="2" type="ORF">TBLA_0B05640</name>
</gene>
<keyword evidence="1" id="KW-0812">Transmembrane</keyword>
<sequence length="380" mass="44702">MSHLPVSFQSYKLENGKFIYYPKFNLDNDIKNSDDCFILFTDEKIPTELKKFLEDFANTNEIITFTTRILDFTKIKKIILQLSCLDIIEVRNILLVKNLMILKWHTLFINFINKNLSFNKNNSITNYNNSFAKFGILLCLKSIHSIEYYSIQRLLIEILQFKAKTGLIQGTEELSVGRFQVLVNMVKDQISKDFLEFQNKSKEYYIGKVPYDLKIYLTEHELEFVEIFKNFDKDINNFNCMVINELNLATNFDVELKGILLKLKADISNKFPKKQELCSIQPDQTLKKVLDKPFKIIQLSNQNQLSKNFWKRFEKFNNDVFFITCLLLNSLANVLEERETGSLSLFYIINLLVIIMGIFVLEKTFATFLKNYSNILRVKD</sequence>
<evidence type="ECO:0000313" key="2">
    <source>
        <dbReference type="EMBL" id="CCH59391.1"/>
    </source>
</evidence>
<feature type="transmembrane region" description="Helical" evidence="1">
    <location>
        <begin position="341"/>
        <end position="361"/>
    </location>
</feature>